<dbReference type="OrthoDB" id="5949767at2"/>
<dbReference type="AlphaFoldDB" id="A0A0D5XVH0"/>
<feature type="chain" id="PRO_5002299179" description="ABC-type transport auxiliary lipoprotein component domain-containing protein" evidence="1">
    <location>
        <begin position="21"/>
        <end position="201"/>
    </location>
</feature>
<evidence type="ECO:0000259" key="2">
    <source>
        <dbReference type="Pfam" id="PF03886"/>
    </source>
</evidence>
<dbReference type="Pfam" id="PF03886">
    <property type="entry name" value="ABC_trans_aux"/>
    <property type="match status" value="1"/>
</dbReference>
<organism evidence="3 4">
    <name type="scientific">Pseudomonas chlororaphis</name>
    <dbReference type="NCBI Taxonomy" id="587753"/>
    <lineage>
        <taxon>Bacteria</taxon>
        <taxon>Pseudomonadati</taxon>
        <taxon>Pseudomonadota</taxon>
        <taxon>Gammaproteobacteria</taxon>
        <taxon>Pseudomonadales</taxon>
        <taxon>Pseudomonadaceae</taxon>
        <taxon>Pseudomonas</taxon>
    </lineage>
</organism>
<dbReference type="PROSITE" id="PS51257">
    <property type="entry name" value="PROKAR_LIPOPROTEIN"/>
    <property type="match status" value="1"/>
</dbReference>
<keyword evidence="1" id="KW-0732">Signal</keyword>
<dbReference type="EMBL" id="CP011110">
    <property type="protein sequence ID" value="AKA23083.1"/>
    <property type="molecule type" value="Genomic_DNA"/>
</dbReference>
<dbReference type="Gene3D" id="3.40.50.10610">
    <property type="entry name" value="ABC-type transport auxiliary lipoprotein component"/>
    <property type="match status" value="1"/>
</dbReference>
<dbReference type="Proteomes" id="UP000032748">
    <property type="component" value="Chromosome"/>
</dbReference>
<dbReference type="InterPro" id="IPR005586">
    <property type="entry name" value="ABC_trans_aux"/>
</dbReference>
<dbReference type="RefSeq" id="WP_045881750.1">
    <property type="nucleotide sequence ID" value="NZ_CP011110.1"/>
</dbReference>
<feature type="domain" description="ABC-type transport auxiliary lipoprotein component" evidence="2">
    <location>
        <begin position="25"/>
        <end position="186"/>
    </location>
</feature>
<dbReference type="SUPFAM" id="SSF159594">
    <property type="entry name" value="XCC0632-like"/>
    <property type="match status" value="1"/>
</dbReference>
<dbReference type="PATRIC" id="fig|587753.10.peg.1618"/>
<protein>
    <recommendedName>
        <fullName evidence="2">ABC-type transport auxiliary lipoprotein component domain-containing protein</fullName>
    </recommendedName>
</protein>
<sequence length="201" mass="21683">MKKTLVLLIASLGLAACSSAPTHYYTLMAPAPEPASAAVAGSGLQFEMAAVRIPMQVDQPQLVVRQDGGTLAILETARWSAPLVDEFHDALASQMEQQLGTRNLEGLPKAAGQPILSLQTDVRRFESVPGRHALIDVVWNLRLRGDGVDRRSLTCSSRISQPASVELSSLVQAHQRAIDELAKRIAGTAKRWAQNPATRCP</sequence>
<evidence type="ECO:0000256" key="1">
    <source>
        <dbReference type="SAM" id="SignalP"/>
    </source>
</evidence>
<reference evidence="3 4" key="1">
    <citation type="journal article" date="2015" name="Mol. Plant Microbe Interact.">
        <title>Comparative Genomic Analysis of Pseudomonas chlororaphis PCL1606 Reveals New Insight into Antifungal Compounds Involved in Biocontrol.</title>
        <authorList>
            <person name="Calderon C.E."/>
            <person name="Ramos C."/>
            <person name="de Vicente A."/>
            <person name="Cazorla F.M."/>
        </authorList>
    </citation>
    <scope>NUCLEOTIDE SEQUENCE [LARGE SCALE GENOMIC DNA]</scope>
    <source>
        <strain evidence="3 4">PCL1606</strain>
    </source>
</reference>
<proteinExistence type="predicted"/>
<evidence type="ECO:0000313" key="3">
    <source>
        <dbReference type="EMBL" id="AKA23083.1"/>
    </source>
</evidence>
<evidence type="ECO:0000313" key="4">
    <source>
        <dbReference type="Proteomes" id="UP000032748"/>
    </source>
</evidence>
<feature type="signal peptide" evidence="1">
    <location>
        <begin position="1"/>
        <end position="20"/>
    </location>
</feature>
<accession>A0A0D5XVH0</accession>
<gene>
    <name evidence="3" type="ORF">PCL1606_16280</name>
</gene>
<name>A0A0D5XVH0_9PSED</name>
<dbReference type="KEGG" id="pcz:PCL1606_16280"/>